<proteinExistence type="predicted"/>
<dbReference type="PANTHER" id="PTHR46394">
    <property type="entry name" value="ANNEXIN"/>
    <property type="match status" value="1"/>
</dbReference>
<dbReference type="InterPro" id="IPR052580">
    <property type="entry name" value="Lipid_Hydrolase"/>
</dbReference>
<protein>
    <recommendedName>
        <fullName evidence="4">PNPLA domain-containing protein</fullName>
    </recommendedName>
</protein>
<keyword evidence="6" id="KW-1185">Reference proteome</keyword>
<evidence type="ECO:0000256" key="2">
    <source>
        <dbReference type="PROSITE-ProRule" id="PRU01161"/>
    </source>
</evidence>
<keyword evidence="1 2" id="KW-0443">Lipid metabolism</keyword>
<dbReference type="SUPFAM" id="SSF52151">
    <property type="entry name" value="FabD/lysophospholipase-like"/>
    <property type="match status" value="1"/>
</dbReference>
<feature type="short sequence motif" description="DGA/G" evidence="2">
    <location>
        <begin position="239"/>
        <end position="241"/>
    </location>
</feature>
<dbReference type="Pfam" id="PF01734">
    <property type="entry name" value="Patatin"/>
    <property type="match status" value="1"/>
</dbReference>
<dbReference type="EMBL" id="BAABGX010000002">
    <property type="protein sequence ID" value="GAA4303297.1"/>
    <property type="molecule type" value="Genomic_DNA"/>
</dbReference>
<evidence type="ECO:0000313" key="5">
    <source>
        <dbReference type="EMBL" id="GAA4303297.1"/>
    </source>
</evidence>
<feature type="domain" description="PNPLA" evidence="4">
    <location>
        <begin position="49"/>
        <end position="252"/>
    </location>
</feature>
<dbReference type="Proteomes" id="UP001501844">
    <property type="component" value="Unassembled WGS sequence"/>
</dbReference>
<keyword evidence="2" id="KW-0378">Hydrolase</keyword>
<name>A0ABP8FH01_9BACT</name>
<dbReference type="InterPro" id="IPR016035">
    <property type="entry name" value="Acyl_Trfase/lysoPLipase"/>
</dbReference>
<dbReference type="CDD" id="cd07207">
    <property type="entry name" value="Pat_ExoU_VipD_like"/>
    <property type="match status" value="1"/>
</dbReference>
<feature type="short sequence motif" description="GXSXG" evidence="2">
    <location>
        <begin position="82"/>
        <end position="86"/>
    </location>
</feature>
<reference evidence="6" key="1">
    <citation type="journal article" date="2019" name="Int. J. Syst. Evol. Microbiol.">
        <title>The Global Catalogue of Microorganisms (GCM) 10K type strain sequencing project: providing services to taxonomists for standard genome sequencing and annotation.</title>
        <authorList>
            <consortium name="The Broad Institute Genomics Platform"/>
            <consortium name="The Broad Institute Genome Sequencing Center for Infectious Disease"/>
            <person name="Wu L."/>
            <person name="Ma J."/>
        </authorList>
    </citation>
    <scope>NUCLEOTIDE SEQUENCE [LARGE SCALE GENOMIC DNA]</scope>
    <source>
        <strain evidence="6">JCM 17917</strain>
    </source>
</reference>
<feature type="short sequence motif" description="GXGXXG" evidence="2">
    <location>
        <begin position="53"/>
        <end position="58"/>
    </location>
</feature>
<evidence type="ECO:0000313" key="6">
    <source>
        <dbReference type="Proteomes" id="UP001501844"/>
    </source>
</evidence>
<dbReference type="PROSITE" id="PS51635">
    <property type="entry name" value="PNPLA"/>
    <property type="match status" value="1"/>
</dbReference>
<evidence type="ECO:0000256" key="1">
    <source>
        <dbReference type="ARBA" id="ARBA00023098"/>
    </source>
</evidence>
<keyword evidence="2" id="KW-0442">Lipid degradation</keyword>
<dbReference type="InterPro" id="IPR002641">
    <property type="entry name" value="PNPLA_dom"/>
</dbReference>
<sequence length="370" mass="41847">MPFMPLRFCPDFRKIALKRISFSLFLSLSFLPYFTFAQSTTHAHVYKNLALEGGGIRGIAYGGALAELDKRGLLQPIERIAGTSAGAIQACLLAVGYSPQEITKVTFETPIQKFADGRFLFIGGFTRMANRYGWYRGEKFTQWISGLIEKRTGNADLTFQELHALAGKNGYRDLYITGTNLSRQRTEIFSHETYPNMRVKDAVRISMSIPMFFQAVFMDSNGKVYPTPQPNHATYVMVDGGVLMDFPLMVFDHPKYFSTSAPPETPKTRFINPETIGIRLDHEEQIAYDLERKGLAPNSIDSFTDYINAFYRIVAENLNRHELTPADWDRTVSVSTAGFGPKIKRLSEKDKQTLLESGRKGMLQFFANCE</sequence>
<feature type="active site" description="Nucleophile" evidence="2">
    <location>
        <position position="84"/>
    </location>
</feature>
<keyword evidence="3" id="KW-0732">Signal</keyword>
<feature type="chain" id="PRO_5047084105" description="PNPLA domain-containing protein" evidence="3">
    <location>
        <begin position="38"/>
        <end position="370"/>
    </location>
</feature>
<feature type="active site" description="Proton acceptor" evidence="2">
    <location>
        <position position="239"/>
    </location>
</feature>
<evidence type="ECO:0000259" key="4">
    <source>
        <dbReference type="PROSITE" id="PS51635"/>
    </source>
</evidence>
<evidence type="ECO:0000256" key="3">
    <source>
        <dbReference type="SAM" id="SignalP"/>
    </source>
</evidence>
<feature type="signal peptide" evidence="3">
    <location>
        <begin position="1"/>
        <end position="37"/>
    </location>
</feature>
<dbReference type="Gene3D" id="3.40.1090.10">
    <property type="entry name" value="Cytosolic phospholipase A2 catalytic domain"/>
    <property type="match status" value="2"/>
</dbReference>
<dbReference type="PANTHER" id="PTHR46394:SF1">
    <property type="entry name" value="PNPLA DOMAIN-CONTAINING PROTEIN"/>
    <property type="match status" value="1"/>
</dbReference>
<gene>
    <name evidence="5" type="ORF">GCM10023183_15830</name>
</gene>
<accession>A0ABP8FH01</accession>
<comment type="caution">
    <text evidence="5">The sequence shown here is derived from an EMBL/GenBank/DDBJ whole genome shotgun (WGS) entry which is preliminary data.</text>
</comment>
<organism evidence="5 6">
    <name type="scientific">Nibribacter koreensis</name>
    <dbReference type="NCBI Taxonomy" id="1084519"/>
    <lineage>
        <taxon>Bacteria</taxon>
        <taxon>Pseudomonadati</taxon>
        <taxon>Bacteroidota</taxon>
        <taxon>Cytophagia</taxon>
        <taxon>Cytophagales</taxon>
        <taxon>Hymenobacteraceae</taxon>
        <taxon>Nibribacter</taxon>
    </lineage>
</organism>